<dbReference type="Proteomes" id="UP001589789">
    <property type="component" value="Unassembled WGS sequence"/>
</dbReference>
<dbReference type="EMBL" id="JBHLVZ010000031">
    <property type="protein sequence ID" value="MFC0386368.1"/>
    <property type="molecule type" value="Genomic_DNA"/>
</dbReference>
<evidence type="ECO:0000313" key="2">
    <source>
        <dbReference type="Proteomes" id="UP001589789"/>
    </source>
</evidence>
<protein>
    <submittedName>
        <fullName evidence="1">Rhamnan synthesis F family protein</fullName>
    </submittedName>
</protein>
<reference evidence="1 2" key="1">
    <citation type="submission" date="2024-09" db="EMBL/GenBank/DDBJ databases">
        <authorList>
            <person name="Sun Q."/>
            <person name="Mori K."/>
        </authorList>
    </citation>
    <scope>NUCLEOTIDE SEQUENCE [LARGE SCALE GENOMIC DNA]</scope>
    <source>
        <strain evidence="1 2">CCM 7468</strain>
    </source>
</reference>
<keyword evidence="2" id="KW-1185">Reference proteome</keyword>
<name>A0ABV6IUU6_9PROT</name>
<sequence>MLRGLPRRLWQRVRGPLARARGWAAFALSHLETGSTVLFDEPGLAGPPGPHVAVFCHFDGAGRIREHTRAYVEALRAERLGVVFVTNAGHLEPEDLEWVRARASRVVIRRNLGYDFAAWRDAIAAAALPAPDTRMLLIANDSVYGPLRPIRPALERMDFAAADVWSVTDSWQHRFHLQSFFVAFGPRALAHPAFPRFWSSVGNVRSKWWVVTRFEIGLTRAMLGAGLRCRALWPYTTLIERLREETSREERWEVEDGTAVRAVRREAGCDAAPRDPFAEIRRHAAGRVLGLALGRVPMNPTADLWQVLLEQGCPFLKRELLRDNPGLVPGVAAWSATVGAIDARGRDVILRDLERCLKDRSP</sequence>
<dbReference type="Pfam" id="PF05045">
    <property type="entry name" value="RgpF"/>
    <property type="match status" value="1"/>
</dbReference>
<gene>
    <name evidence="1" type="ORF">ACFFIC_12560</name>
</gene>
<organism evidence="1 2">
    <name type="scientific">Muricoccus vinaceus</name>
    <dbReference type="NCBI Taxonomy" id="424704"/>
    <lineage>
        <taxon>Bacteria</taxon>
        <taxon>Pseudomonadati</taxon>
        <taxon>Pseudomonadota</taxon>
        <taxon>Alphaproteobacteria</taxon>
        <taxon>Acetobacterales</taxon>
        <taxon>Roseomonadaceae</taxon>
        <taxon>Muricoccus</taxon>
    </lineage>
</organism>
<proteinExistence type="predicted"/>
<accession>A0ABV6IUU6</accession>
<dbReference type="InterPro" id="IPR007739">
    <property type="entry name" value="RgpF"/>
</dbReference>
<evidence type="ECO:0000313" key="1">
    <source>
        <dbReference type="EMBL" id="MFC0386368.1"/>
    </source>
</evidence>
<comment type="caution">
    <text evidence="1">The sequence shown here is derived from an EMBL/GenBank/DDBJ whole genome shotgun (WGS) entry which is preliminary data.</text>
</comment>
<dbReference type="RefSeq" id="WP_377050774.1">
    <property type="nucleotide sequence ID" value="NZ_JBHLVZ010000031.1"/>
</dbReference>